<evidence type="ECO:0000259" key="2">
    <source>
        <dbReference type="PROSITE" id="PS51186"/>
    </source>
</evidence>
<dbReference type="PANTHER" id="PTHR42791:SF16">
    <property type="entry name" value="N-ACETYLTRANSFERASE DOMAIN-CONTAINING PROTEIN"/>
    <property type="match status" value="1"/>
</dbReference>
<gene>
    <name evidence="3" type="ORF">E4U43_008049</name>
</gene>
<feature type="region of interest" description="Disordered" evidence="1">
    <location>
        <begin position="90"/>
        <end position="142"/>
    </location>
</feature>
<comment type="caution">
    <text evidence="3">The sequence shown here is derived from an EMBL/GenBank/DDBJ whole genome shotgun (WGS) entry which is preliminary data.</text>
</comment>
<reference evidence="3" key="1">
    <citation type="journal article" date="2020" name="bioRxiv">
        <title>Whole genome comparisons of ergot fungi reveals the divergence and evolution of species within the genus Claviceps are the result of varying mechanisms driving genome evolution and host range expansion.</title>
        <authorList>
            <person name="Wyka S.A."/>
            <person name="Mondo S.J."/>
            <person name="Liu M."/>
            <person name="Dettman J."/>
            <person name="Nalam V."/>
            <person name="Broders K.D."/>
        </authorList>
    </citation>
    <scope>NUCLEOTIDE SEQUENCE</scope>
    <source>
        <strain evidence="3">CCC 602</strain>
    </source>
</reference>
<evidence type="ECO:0000313" key="3">
    <source>
        <dbReference type="EMBL" id="KAG6011894.1"/>
    </source>
</evidence>
<sequence length="262" mass="29430">MASSAYTISAVQFEDIAEIGQISADAFVGDRQTQMKNLGSKPYDMKEVTMHSLPGLLRNPRVFSIKITDDATGHIMGYCHWGFRGLEPEEFPQLHGKPQPPTLTPEADTTKNAATAEQEKQKTYDGPNGPETRTENDPIGRLQTLTGADLENWMEEVMPEGARCLYIIGLSVSPKHQGRGVGSALLRWGTRICEDKNVFAWVHSSEPAWQMYERAGFQVVRVLDVDLDEYAPTPPPREEGPDAKWGHYVFRYMTYVPGRRSR</sequence>
<organism evidence="3 4">
    <name type="scientific">Claviceps pusilla</name>
    <dbReference type="NCBI Taxonomy" id="123648"/>
    <lineage>
        <taxon>Eukaryota</taxon>
        <taxon>Fungi</taxon>
        <taxon>Dikarya</taxon>
        <taxon>Ascomycota</taxon>
        <taxon>Pezizomycotina</taxon>
        <taxon>Sordariomycetes</taxon>
        <taxon>Hypocreomycetidae</taxon>
        <taxon>Hypocreales</taxon>
        <taxon>Clavicipitaceae</taxon>
        <taxon>Claviceps</taxon>
    </lineage>
</organism>
<dbReference type="InterPro" id="IPR052523">
    <property type="entry name" value="Trichothecene_AcTrans"/>
</dbReference>
<name>A0A9P7NDR1_9HYPO</name>
<keyword evidence="4" id="KW-1185">Reference proteome</keyword>
<proteinExistence type="predicted"/>
<dbReference type="PROSITE" id="PS51186">
    <property type="entry name" value="GNAT"/>
    <property type="match status" value="1"/>
</dbReference>
<evidence type="ECO:0000313" key="4">
    <source>
        <dbReference type="Proteomes" id="UP000748025"/>
    </source>
</evidence>
<dbReference type="Proteomes" id="UP000748025">
    <property type="component" value="Unassembled WGS sequence"/>
</dbReference>
<dbReference type="EMBL" id="SRPW01000812">
    <property type="protein sequence ID" value="KAG6011894.1"/>
    <property type="molecule type" value="Genomic_DNA"/>
</dbReference>
<accession>A0A9P7NDR1</accession>
<feature type="domain" description="N-acetyltransferase" evidence="2">
    <location>
        <begin position="163"/>
        <end position="235"/>
    </location>
</feature>
<protein>
    <recommendedName>
        <fullName evidence="2">N-acetyltransferase domain-containing protein</fullName>
    </recommendedName>
</protein>
<dbReference type="SUPFAM" id="SSF55729">
    <property type="entry name" value="Acyl-CoA N-acyltransferases (Nat)"/>
    <property type="match status" value="1"/>
</dbReference>
<dbReference type="Pfam" id="PF00583">
    <property type="entry name" value="Acetyltransf_1"/>
    <property type="match status" value="1"/>
</dbReference>
<dbReference type="Gene3D" id="3.40.630.30">
    <property type="match status" value="1"/>
</dbReference>
<evidence type="ECO:0000256" key="1">
    <source>
        <dbReference type="SAM" id="MobiDB-lite"/>
    </source>
</evidence>
<dbReference type="AlphaFoldDB" id="A0A9P7NDR1"/>
<dbReference type="OrthoDB" id="410198at2759"/>
<dbReference type="CDD" id="cd04301">
    <property type="entry name" value="NAT_SF"/>
    <property type="match status" value="1"/>
</dbReference>
<dbReference type="InterPro" id="IPR000182">
    <property type="entry name" value="GNAT_dom"/>
</dbReference>
<dbReference type="InterPro" id="IPR016181">
    <property type="entry name" value="Acyl_CoA_acyltransferase"/>
</dbReference>
<dbReference type="PANTHER" id="PTHR42791">
    <property type="entry name" value="GNAT FAMILY ACETYLTRANSFERASE"/>
    <property type="match status" value="1"/>
</dbReference>
<dbReference type="GO" id="GO:0016747">
    <property type="term" value="F:acyltransferase activity, transferring groups other than amino-acyl groups"/>
    <property type="evidence" value="ECO:0007669"/>
    <property type="project" value="InterPro"/>
</dbReference>